<dbReference type="GO" id="GO:0006508">
    <property type="term" value="P:proteolysis"/>
    <property type="evidence" value="ECO:0007669"/>
    <property type="project" value="InterPro"/>
</dbReference>
<dbReference type="OrthoDB" id="9773892at2"/>
<evidence type="ECO:0000313" key="2">
    <source>
        <dbReference type="Proteomes" id="UP000594749"/>
    </source>
</evidence>
<gene>
    <name evidence="1" type="ORF">IMC76_07140</name>
</gene>
<keyword evidence="2" id="KW-1185">Reference proteome</keyword>
<dbReference type="RefSeq" id="WP_025803336.1">
    <property type="nucleotide sequence ID" value="NZ_CP053842.1"/>
</dbReference>
<keyword evidence="1" id="KW-0378">Hydrolase</keyword>
<dbReference type="GO" id="GO:0070573">
    <property type="term" value="F:metallodipeptidase activity"/>
    <property type="evidence" value="ECO:0007669"/>
    <property type="project" value="TreeGrafter"/>
</dbReference>
<dbReference type="GO" id="GO:0005829">
    <property type="term" value="C:cytosol"/>
    <property type="evidence" value="ECO:0007669"/>
    <property type="project" value="TreeGrafter"/>
</dbReference>
<dbReference type="Proteomes" id="UP000594749">
    <property type="component" value="Chromosome"/>
</dbReference>
<dbReference type="PRINTS" id="PR00934">
    <property type="entry name" value="XHISDIPTASE"/>
</dbReference>
<accession>A0A7M1LEW0</accession>
<dbReference type="Gene3D" id="3.40.630.10">
    <property type="entry name" value="Zn peptidases"/>
    <property type="match status" value="2"/>
</dbReference>
<protein>
    <submittedName>
        <fullName evidence="1">M20/M25/M40 family metallo-hydrolase</fullName>
    </submittedName>
</protein>
<dbReference type="PANTHER" id="PTHR43501">
    <property type="entry name" value="CYTOSOL NON-SPECIFIC DIPEPTIDASE"/>
    <property type="match status" value="1"/>
</dbReference>
<dbReference type="AlphaFoldDB" id="A0A7M1LEW0"/>
<dbReference type="EMBL" id="CP063078">
    <property type="protein sequence ID" value="QOQ86980.1"/>
    <property type="molecule type" value="Genomic_DNA"/>
</dbReference>
<name>A0A7M1LEW0_9BACT</name>
<reference evidence="1 2" key="1">
    <citation type="submission" date="2020-10" db="EMBL/GenBank/DDBJ databases">
        <title>Campylobacter and Helicobacter PacBio genomes.</title>
        <authorList>
            <person name="Lane C."/>
        </authorList>
    </citation>
    <scope>NUCLEOTIDE SEQUENCE [LARGE SCALE GENOMIC DNA]</scope>
    <source>
        <strain evidence="1 2">2016D-0077</strain>
    </source>
</reference>
<dbReference type="SUPFAM" id="SSF53187">
    <property type="entry name" value="Zn-dependent exopeptidases"/>
    <property type="match status" value="1"/>
</dbReference>
<sequence>MSKVIDYFKEICKIPHGSYHTDELQKHLVDFAKSRGFKVEVDEAGNIYAFKGEPKICLQSHYDMVCVGLAPNIEIIQKDGFLSAKDSSLGADNGIGVAIMLSVMDEFSDIEMIFTNNEEVGLWGVSQCEFKIKSKKLLNLDSEEDDRVTIGCAGSVDINAQAKIEKVSANGYVYELDLTGLKGGHSGIQIADGIKNAIKILAWFIRENGGKLVKFNGGERRNSIAANAHATVLFDNELKASHELIKSNFLGKKEVEIYKNSDEILNILNIFSQGVRDYNKELNLPQTSANLSLAKEEDDAFKILLFPRSMSSEGLENVKFETEILCKINGFDVSFSNQTTPWNPTINEFSKAVLKNLQKFKPDAKFSAVHAGLECGVFIAKDPTVLATSIGPNIYSPHSVHEKVELKSVDIISNAVNELLKDLGCQK</sequence>
<organism evidence="1 2">
    <name type="scientific">Campylobacter corcagiensis</name>
    <dbReference type="NCBI Taxonomy" id="1448857"/>
    <lineage>
        <taxon>Bacteria</taxon>
        <taxon>Pseudomonadati</taxon>
        <taxon>Campylobacterota</taxon>
        <taxon>Epsilonproteobacteria</taxon>
        <taxon>Campylobacterales</taxon>
        <taxon>Campylobacteraceae</taxon>
        <taxon>Campylobacter</taxon>
    </lineage>
</organism>
<dbReference type="InterPro" id="IPR001160">
    <property type="entry name" value="Peptidase_M20C"/>
</dbReference>
<evidence type="ECO:0000313" key="1">
    <source>
        <dbReference type="EMBL" id="QOQ86980.1"/>
    </source>
</evidence>
<dbReference type="PANTHER" id="PTHR43501:SF1">
    <property type="entry name" value="CYTOSOL NON-SPECIFIC DIPEPTIDASE"/>
    <property type="match status" value="1"/>
</dbReference>
<proteinExistence type="predicted"/>